<organism evidence="3 5">
    <name type="scientific">Chitinophaga sancti</name>
    <dbReference type="NCBI Taxonomy" id="1004"/>
    <lineage>
        <taxon>Bacteria</taxon>
        <taxon>Pseudomonadati</taxon>
        <taxon>Bacteroidota</taxon>
        <taxon>Chitinophagia</taxon>
        <taxon>Chitinophagales</taxon>
        <taxon>Chitinophagaceae</taxon>
        <taxon>Chitinophaga</taxon>
    </lineage>
</organism>
<feature type="chain" id="PRO_5012385473" evidence="2">
    <location>
        <begin position="21"/>
        <end position="138"/>
    </location>
</feature>
<proteinExistence type="predicted"/>
<evidence type="ECO:0000256" key="2">
    <source>
        <dbReference type="SAM" id="SignalP"/>
    </source>
</evidence>
<accession>A0A1K1NJS5</accession>
<feature type="compositionally biased region" description="Basic and acidic residues" evidence="1">
    <location>
        <begin position="37"/>
        <end position="50"/>
    </location>
</feature>
<evidence type="ECO:0000256" key="1">
    <source>
        <dbReference type="SAM" id="MobiDB-lite"/>
    </source>
</evidence>
<dbReference type="Proteomes" id="UP001326715">
    <property type="component" value="Chromosome"/>
</dbReference>
<protein>
    <submittedName>
        <fullName evidence="3">Uncharacterized protein</fullName>
    </submittedName>
</protein>
<feature type="compositionally biased region" description="Polar residues" evidence="1">
    <location>
        <begin position="79"/>
        <end position="90"/>
    </location>
</feature>
<dbReference type="STRING" id="1004.SAMN05661012_01385"/>
<dbReference type="AlphaFoldDB" id="A0A1K1NJS5"/>
<gene>
    <name evidence="3" type="ORF">SAMN05661012_01385</name>
    <name evidence="4" type="ORF">SR876_06925</name>
</gene>
<keyword evidence="2" id="KW-0732">Signal</keyword>
<feature type="region of interest" description="Disordered" evidence="1">
    <location>
        <begin position="37"/>
        <end position="138"/>
    </location>
</feature>
<evidence type="ECO:0000313" key="4">
    <source>
        <dbReference type="EMBL" id="WQG91225.1"/>
    </source>
</evidence>
<dbReference type="EMBL" id="FPIZ01000003">
    <property type="protein sequence ID" value="SFW35714.1"/>
    <property type="molecule type" value="Genomic_DNA"/>
</dbReference>
<feature type="compositionally biased region" description="Low complexity" evidence="1">
    <location>
        <begin position="110"/>
        <end position="119"/>
    </location>
</feature>
<dbReference type="Proteomes" id="UP000183788">
    <property type="component" value="Unassembled WGS sequence"/>
</dbReference>
<name>A0A1K1NJS5_9BACT</name>
<reference evidence="3 5" key="1">
    <citation type="submission" date="2016-11" db="EMBL/GenBank/DDBJ databases">
        <authorList>
            <person name="Jaros S."/>
            <person name="Januszkiewicz K."/>
            <person name="Wedrychowicz H."/>
        </authorList>
    </citation>
    <scope>NUCLEOTIDE SEQUENCE [LARGE SCALE GENOMIC DNA]</scope>
    <source>
        <strain evidence="3 5">DSM 784</strain>
    </source>
</reference>
<reference evidence="4 6" key="2">
    <citation type="submission" date="2023-11" db="EMBL/GenBank/DDBJ databases">
        <title>MicrobeMod: A computational toolkit for identifying prokaryotic methylation and restriction-modification with nanopore sequencing.</title>
        <authorList>
            <person name="Crits-Christoph A."/>
            <person name="Kang S.C."/>
            <person name="Lee H."/>
            <person name="Ostrov N."/>
        </authorList>
    </citation>
    <scope>NUCLEOTIDE SEQUENCE [LARGE SCALE GENOMIC DNA]</scope>
    <source>
        <strain evidence="4 6">ATCC 23090</strain>
    </source>
</reference>
<feature type="signal peptide" evidence="2">
    <location>
        <begin position="1"/>
        <end position="20"/>
    </location>
</feature>
<evidence type="ECO:0000313" key="3">
    <source>
        <dbReference type="EMBL" id="SFW35714.1"/>
    </source>
</evidence>
<keyword evidence="6" id="KW-1185">Reference proteome</keyword>
<evidence type="ECO:0000313" key="5">
    <source>
        <dbReference type="Proteomes" id="UP000183788"/>
    </source>
</evidence>
<evidence type="ECO:0000313" key="6">
    <source>
        <dbReference type="Proteomes" id="UP001326715"/>
    </source>
</evidence>
<feature type="compositionally biased region" description="Polar residues" evidence="1">
    <location>
        <begin position="129"/>
        <end position="138"/>
    </location>
</feature>
<dbReference type="OrthoDB" id="679968at2"/>
<dbReference type="EMBL" id="CP140154">
    <property type="protein sequence ID" value="WQG91225.1"/>
    <property type="molecule type" value="Genomic_DNA"/>
</dbReference>
<dbReference type="RefSeq" id="WP_072358261.1">
    <property type="nucleotide sequence ID" value="NZ_CP139972.1"/>
</dbReference>
<sequence>MKPILFLIFLITATTTITVAQTRTRDVLFPHFAEDKAKLDASQAKGDHSIPKQQGRSTKETIFTGYKPQSATLKAKPLTAQNSRKQSSALPSEESAKTALEKQQANKAGTTAPATTLPTQGEEPKAENKTTSGQFKKH</sequence>